<organism evidence="1 2">
    <name type="scientific">Somion occarium</name>
    <dbReference type="NCBI Taxonomy" id="3059160"/>
    <lineage>
        <taxon>Eukaryota</taxon>
        <taxon>Fungi</taxon>
        <taxon>Dikarya</taxon>
        <taxon>Basidiomycota</taxon>
        <taxon>Agaricomycotina</taxon>
        <taxon>Agaricomycetes</taxon>
        <taxon>Polyporales</taxon>
        <taxon>Cerrenaceae</taxon>
        <taxon>Somion</taxon>
    </lineage>
</organism>
<evidence type="ECO:0000313" key="2">
    <source>
        <dbReference type="Proteomes" id="UP001497453"/>
    </source>
</evidence>
<protein>
    <submittedName>
        <fullName evidence="1">Uncharacterized protein</fullName>
    </submittedName>
</protein>
<gene>
    <name evidence="1" type="ORF">GFSPODELE1_LOCUS7172</name>
</gene>
<reference evidence="2" key="1">
    <citation type="submission" date="2024-04" db="EMBL/GenBank/DDBJ databases">
        <authorList>
            <person name="Shaw F."/>
            <person name="Minotto A."/>
        </authorList>
    </citation>
    <scope>NUCLEOTIDE SEQUENCE [LARGE SCALE GENOMIC DNA]</scope>
</reference>
<evidence type="ECO:0000313" key="1">
    <source>
        <dbReference type="EMBL" id="CAL1709058.1"/>
    </source>
</evidence>
<dbReference type="EMBL" id="OZ037948">
    <property type="protein sequence ID" value="CAL1709058.1"/>
    <property type="molecule type" value="Genomic_DNA"/>
</dbReference>
<accession>A0ABP1DPR4</accession>
<keyword evidence="2" id="KW-1185">Reference proteome</keyword>
<proteinExistence type="predicted"/>
<sequence length="164" mass="17745">MRGSPPTTPAPPPPPTPLLSLNVEILDSRVGHVLPSRVSTREAYRLTFTAIVIHIDDILDCNGREIPGNTIAIGYVMVMSKGPNEVEAKAIATFTIHTSMKASIRQGNITGMYDVDATADLRIGDPASLLHHVKDGEHNSDRPLNYGLLESILPASQIEDQLCL</sequence>
<dbReference type="Proteomes" id="UP001497453">
    <property type="component" value="Chromosome 5"/>
</dbReference>
<name>A0ABP1DPR4_9APHY</name>